<evidence type="ECO:0000256" key="4">
    <source>
        <dbReference type="ARBA" id="ARBA00022679"/>
    </source>
</evidence>
<sequence length="343" mass="38931">MKILGIEFAPLYIPLSQRLQTLVVGFVYAFLFTGPILSWLIVLCLTLFPINWFLLFAYLIWIWVFDKKACERGGRRVKCVRGCTIWKALKEYYPVDIKKDSEEIKLDPKRNYLFCSFPHGILCAGIFTAFGTRTGGFHKLFPKHTPHILTLKPFFLLPLFRDFLLSMGLCAASAKSINYLMSKPGGGNAALLVVGGAAEVFYSKPGQYNLVLKNRKGFVRLALKNGSPLVPTFSFGETDIYDQISSSEGSLLRTFQEWIKKIVGFPPIMILGRGFFQYSFGLLPHRKPINVIVGKPIDVERVENPSQEQIDALHAAFIKQLIKLFDKNKHKYLEDAETNLVIH</sequence>
<evidence type="ECO:0000256" key="9">
    <source>
        <dbReference type="ARBA" id="ARBA00023136"/>
    </source>
</evidence>
<keyword evidence="8" id="KW-0443">Lipid metabolism</keyword>
<keyword evidence="9 11" id="KW-0472">Membrane</keyword>
<dbReference type="GO" id="GO:0004144">
    <property type="term" value="F:diacylglycerol O-acyltransferase activity"/>
    <property type="evidence" value="ECO:0007669"/>
    <property type="project" value="TreeGrafter"/>
</dbReference>
<gene>
    <name evidence="12" type="ORF">ILUMI_25501</name>
</gene>
<keyword evidence="13" id="KW-1185">Reference proteome</keyword>
<comment type="caution">
    <text evidence="12">The sequence shown here is derived from an EMBL/GenBank/DDBJ whole genome shotgun (WGS) entry which is preliminary data.</text>
</comment>
<evidence type="ECO:0000256" key="6">
    <source>
        <dbReference type="ARBA" id="ARBA00022824"/>
    </source>
</evidence>
<comment type="similarity">
    <text evidence="2 11">Belongs to the diacylglycerol acyltransferase family.</text>
</comment>
<dbReference type="Proteomes" id="UP000801492">
    <property type="component" value="Unassembled WGS sequence"/>
</dbReference>
<dbReference type="Pfam" id="PF03982">
    <property type="entry name" value="DAGAT"/>
    <property type="match status" value="1"/>
</dbReference>
<dbReference type="GO" id="GO:0019432">
    <property type="term" value="P:triglyceride biosynthetic process"/>
    <property type="evidence" value="ECO:0007669"/>
    <property type="project" value="TreeGrafter"/>
</dbReference>
<dbReference type="AlphaFoldDB" id="A0A8K0FXV5"/>
<keyword evidence="7 11" id="KW-1133">Transmembrane helix</keyword>
<evidence type="ECO:0000256" key="5">
    <source>
        <dbReference type="ARBA" id="ARBA00022692"/>
    </source>
</evidence>
<protein>
    <recommendedName>
        <fullName evidence="11">Acyltransferase</fullName>
        <ecNumber evidence="11">2.3.1.-</ecNumber>
    </recommendedName>
</protein>
<organism evidence="12 13">
    <name type="scientific">Ignelater luminosus</name>
    <name type="common">Cucubano</name>
    <name type="synonym">Pyrophorus luminosus</name>
    <dbReference type="NCBI Taxonomy" id="2038154"/>
    <lineage>
        <taxon>Eukaryota</taxon>
        <taxon>Metazoa</taxon>
        <taxon>Ecdysozoa</taxon>
        <taxon>Arthropoda</taxon>
        <taxon>Hexapoda</taxon>
        <taxon>Insecta</taxon>
        <taxon>Pterygota</taxon>
        <taxon>Neoptera</taxon>
        <taxon>Endopterygota</taxon>
        <taxon>Coleoptera</taxon>
        <taxon>Polyphaga</taxon>
        <taxon>Elateriformia</taxon>
        <taxon>Elateroidea</taxon>
        <taxon>Elateridae</taxon>
        <taxon>Agrypninae</taxon>
        <taxon>Pyrophorini</taxon>
        <taxon>Ignelater</taxon>
    </lineage>
</organism>
<proteinExistence type="inferred from homology"/>
<evidence type="ECO:0000256" key="1">
    <source>
        <dbReference type="ARBA" id="ARBA00004477"/>
    </source>
</evidence>
<dbReference type="PANTHER" id="PTHR12317">
    <property type="entry name" value="DIACYLGLYCEROL O-ACYLTRANSFERASE"/>
    <property type="match status" value="1"/>
</dbReference>
<dbReference type="OrthoDB" id="264532at2759"/>
<feature type="transmembrane region" description="Helical" evidence="11">
    <location>
        <begin position="47"/>
        <end position="65"/>
    </location>
</feature>
<keyword evidence="5 11" id="KW-0812">Transmembrane</keyword>
<comment type="subcellular location">
    <subcellularLocation>
        <location evidence="1 11">Endoplasmic reticulum membrane</location>
        <topology evidence="1 11">Multi-pass membrane protein</topology>
    </subcellularLocation>
</comment>
<reference evidence="12" key="1">
    <citation type="submission" date="2019-08" db="EMBL/GenBank/DDBJ databases">
        <title>The genome of the North American firefly Photinus pyralis.</title>
        <authorList>
            <consortium name="Photinus pyralis genome working group"/>
            <person name="Fallon T.R."/>
            <person name="Sander Lower S.E."/>
            <person name="Weng J.-K."/>
        </authorList>
    </citation>
    <scope>NUCLEOTIDE SEQUENCE</scope>
    <source>
        <strain evidence="12">TRF0915ILg1</strain>
        <tissue evidence="12">Whole body</tissue>
    </source>
</reference>
<dbReference type="PANTHER" id="PTHR12317:SF79">
    <property type="entry name" value="ACYLTRANSFERASE"/>
    <property type="match status" value="1"/>
</dbReference>
<evidence type="ECO:0000256" key="11">
    <source>
        <dbReference type="RuleBase" id="RU367023"/>
    </source>
</evidence>
<dbReference type="GO" id="GO:0005789">
    <property type="term" value="C:endoplasmic reticulum membrane"/>
    <property type="evidence" value="ECO:0007669"/>
    <property type="project" value="UniProtKB-SubCell"/>
</dbReference>
<dbReference type="InterPro" id="IPR007130">
    <property type="entry name" value="DAGAT"/>
</dbReference>
<name>A0A8K0FXV5_IGNLU</name>
<evidence type="ECO:0000313" key="13">
    <source>
        <dbReference type="Proteomes" id="UP000801492"/>
    </source>
</evidence>
<dbReference type="CDD" id="cd07987">
    <property type="entry name" value="LPLAT_MGAT-like"/>
    <property type="match status" value="1"/>
</dbReference>
<evidence type="ECO:0000256" key="8">
    <source>
        <dbReference type="ARBA" id="ARBA00023098"/>
    </source>
</evidence>
<feature type="transmembrane region" description="Helical" evidence="11">
    <location>
        <begin position="112"/>
        <end position="134"/>
    </location>
</feature>
<keyword evidence="3" id="KW-0444">Lipid biosynthesis</keyword>
<feature type="transmembrane region" description="Helical" evidence="11">
    <location>
        <begin position="21"/>
        <end position="41"/>
    </location>
</feature>
<keyword evidence="4 11" id="KW-0808">Transferase</keyword>
<accession>A0A8K0FXV5</accession>
<evidence type="ECO:0000256" key="10">
    <source>
        <dbReference type="ARBA" id="ARBA00023315"/>
    </source>
</evidence>
<keyword evidence="6 11" id="KW-0256">Endoplasmic reticulum</keyword>
<dbReference type="EMBL" id="VTPC01090932">
    <property type="protein sequence ID" value="KAF2880662.1"/>
    <property type="molecule type" value="Genomic_DNA"/>
</dbReference>
<keyword evidence="10" id="KW-0012">Acyltransferase</keyword>
<dbReference type="EC" id="2.3.1.-" evidence="11"/>
<evidence type="ECO:0000313" key="12">
    <source>
        <dbReference type="EMBL" id="KAF2880662.1"/>
    </source>
</evidence>
<evidence type="ECO:0000256" key="3">
    <source>
        <dbReference type="ARBA" id="ARBA00022516"/>
    </source>
</evidence>
<evidence type="ECO:0000256" key="2">
    <source>
        <dbReference type="ARBA" id="ARBA00005420"/>
    </source>
</evidence>
<evidence type="ECO:0000256" key="7">
    <source>
        <dbReference type="ARBA" id="ARBA00022989"/>
    </source>
</evidence>